<evidence type="ECO:0000259" key="1">
    <source>
        <dbReference type="Pfam" id="PF00345"/>
    </source>
</evidence>
<dbReference type="InterPro" id="IPR008962">
    <property type="entry name" value="PapD-like_sf"/>
</dbReference>
<dbReference type="GO" id="GO:0030288">
    <property type="term" value="C:outer membrane-bounded periplasmic space"/>
    <property type="evidence" value="ECO:0007669"/>
    <property type="project" value="InterPro"/>
</dbReference>
<dbReference type="InterPro" id="IPR016147">
    <property type="entry name" value="Pili_assmbl_chaperone_N"/>
</dbReference>
<dbReference type="SUPFAM" id="SSF49354">
    <property type="entry name" value="PapD-like"/>
    <property type="match status" value="1"/>
</dbReference>
<organism evidence="2 3">
    <name type="scientific">Novosphingobium taihuense</name>
    <dbReference type="NCBI Taxonomy" id="260085"/>
    <lineage>
        <taxon>Bacteria</taxon>
        <taxon>Pseudomonadati</taxon>
        <taxon>Pseudomonadota</taxon>
        <taxon>Alphaproteobacteria</taxon>
        <taxon>Sphingomonadales</taxon>
        <taxon>Sphingomonadaceae</taxon>
        <taxon>Novosphingobium</taxon>
    </lineage>
</organism>
<dbReference type="PANTHER" id="PTHR30251:SF4">
    <property type="entry name" value="SLR1668 PROTEIN"/>
    <property type="match status" value="1"/>
</dbReference>
<proteinExistence type="predicted"/>
<keyword evidence="3" id="KW-1185">Reference proteome</keyword>
<reference evidence="2 3" key="1">
    <citation type="submission" date="2020-08" db="EMBL/GenBank/DDBJ databases">
        <title>Genomic Encyclopedia of Type Strains, Phase IV (KMG-IV): sequencing the most valuable type-strain genomes for metagenomic binning, comparative biology and taxonomic classification.</title>
        <authorList>
            <person name="Goeker M."/>
        </authorList>
    </citation>
    <scope>NUCLEOTIDE SEQUENCE [LARGE SCALE GENOMIC DNA]</scope>
    <source>
        <strain evidence="2 3">DSM 17507</strain>
    </source>
</reference>
<protein>
    <submittedName>
        <fullName evidence="2">Fimbrial chaperone protein</fullName>
    </submittedName>
</protein>
<name>A0A7W7AAH8_9SPHN</name>
<dbReference type="Pfam" id="PF00345">
    <property type="entry name" value="PapD_N"/>
    <property type="match status" value="1"/>
</dbReference>
<dbReference type="InterPro" id="IPR013783">
    <property type="entry name" value="Ig-like_fold"/>
</dbReference>
<evidence type="ECO:0000313" key="3">
    <source>
        <dbReference type="Proteomes" id="UP000538566"/>
    </source>
</evidence>
<dbReference type="PANTHER" id="PTHR30251">
    <property type="entry name" value="PILUS ASSEMBLY CHAPERONE"/>
    <property type="match status" value="1"/>
</dbReference>
<dbReference type="GO" id="GO:0071555">
    <property type="term" value="P:cell wall organization"/>
    <property type="evidence" value="ECO:0007669"/>
    <property type="project" value="InterPro"/>
</dbReference>
<sequence>MAAVQAYQVSPMIYDLKPAGAGAATIIRVRNDGEKPLTIELEVEKRSFDENAVESRTPADDDFVVFPLQAVVQPGKVQAVRVQYVGKADLKQSETYLVTVKQVPVALPDQKESGVQMVFNFSTMASIVPEGAKPEVELVSSVRDAKGLELRLRNSGSRYANLVSSKVMIGGKPLSDEAWRGALRTVWLFPGKDRVIRIADVPASGEIAFEYADPTA</sequence>
<dbReference type="RefSeq" id="WP_183661100.1">
    <property type="nucleotide sequence ID" value="NZ_JACHOA010000003.1"/>
</dbReference>
<accession>A0A7W7AAH8</accession>
<dbReference type="Proteomes" id="UP000538566">
    <property type="component" value="Unassembled WGS sequence"/>
</dbReference>
<gene>
    <name evidence="2" type="ORF">GGR37_001694</name>
</gene>
<dbReference type="EMBL" id="JACHOA010000003">
    <property type="protein sequence ID" value="MBB4613419.1"/>
    <property type="molecule type" value="Genomic_DNA"/>
</dbReference>
<feature type="domain" description="Pili assembly chaperone N-terminal" evidence="1">
    <location>
        <begin position="23"/>
        <end position="121"/>
    </location>
</feature>
<dbReference type="InterPro" id="IPR050643">
    <property type="entry name" value="Periplasmic_pilus_chap"/>
</dbReference>
<dbReference type="Gene3D" id="2.60.40.10">
    <property type="entry name" value="Immunoglobulins"/>
    <property type="match status" value="1"/>
</dbReference>
<dbReference type="AlphaFoldDB" id="A0A7W7AAH8"/>
<evidence type="ECO:0000313" key="2">
    <source>
        <dbReference type="EMBL" id="MBB4613419.1"/>
    </source>
</evidence>
<comment type="caution">
    <text evidence="2">The sequence shown here is derived from an EMBL/GenBank/DDBJ whole genome shotgun (WGS) entry which is preliminary data.</text>
</comment>